<feature type="compositionally biased region" description="Polar residues" evidence="1">
    <location>
        <begin position="142"/>
        <end position="155"/>
    </location>
</feature>
<organism evidence="2 3">
    <name type="scientific">Corynascus novoguineensis</name>
    <dbReference type="NCBI Taxonomy" id="1126955"/>
    <lineage>
        <taxon>Eukaryota</taxon>
        <taxon>Fungi</taxon>
        <taxon>Dikarya</taxon>
        <taxon>Ascomycota</taxon>
        <taxon>Pezizomycotina</taxon>
        <taxon>Sordariomycetes</taxon>
        <taxon>Sordariomycetidae</taxon>
        <taxon>Sordariales</taxon>
        <taxon>Chaetomiaceae</taxon>
        <taxon>Corynascus</taxon>
    </lineage>
</organism>
<accession>A0AAN7HMN3</accession>
<name>A0AAN7HMN3_9PEZI</name>
<sequence>MPIRNPFARRPGPSAVQDENQRPGSAAGNITADAAHPGFERVDTVGSKASSAFSIRSGRRSQDTGEYKMSVVNDSGVYLPPSPVEREASWPHRYLSRTSSSRSSSHTPLGGGEIEHFPISRESFDSYRRSFDISARSPVVHPTNTVITTRQSLDSSLLRKPFSSPPPTLARFPRSSLSVDQQHARRWWEPPTPEESEAGGGEGDSEGKGEGDEEGRAEKFEDVGLNEQHDPSFTRRSHRHLDDDDDYKDGKRDGMEQGQPQARKRAFFFGKFGVGGAGDSDGNPGNSDEGGHANGAAAAVESGGTVISRLLPAFGGGGGGGRKRAQSGGQGAELGMMPAAGRLDKSATDGLNGGLMQPKGVEA</sequence>
<evidence type="ECO:0000313" key="3">
    <source>
        <dbReference type="Proteomes" id="UP001303647"/>
    </source>
</evidence>
<gene>
    <name evidence="2" type="ORF">C7999DRAFT_16491</name>
</gene>
<evidence type="ECO:0000313" key="2">
    <source>
        <dbReference type="EMBL" id="KAK4245299.1"/>
    </source>
</evidence>
<feature type="compositionally biased region" description="Low complexity" evidence="1">
    <location>
        <begin position="96"/>
        <end position="105"/>
    </location>
</feature>
<keyword evidence="3" id="KW-1185">Reference proteome</keyword>
<evidence type="ECO:0000256" key="1">
    <source>
        <dbReference type="SAM" id="MobiDB-lite"/>
    </source>
</evidence>
<feature type="compositionally biased region" description="Basic and acidic residues" evidence="1">
    <location>
        <begin position="205"/>
        <end position="233"/>
    </location>
</feature>
<proteinExistence type="predicted"/>
<dbReference type="EMBL" id="MU857705">
    <property type="protein sequence ID" value="KAK4245299.1"/>
    <property type="molecule type" value="Genomic_DNA"/>
</dbReference>
<dbReference type="Proteomes" id="UP001303647">
    <property type="component" value="Unassembled WGS sequence"/>
</dbReference>
<feature type="region of interest" description="Disordered" evidence="1">
    <location>
        <begin position="1"/>
        <end position="119"/>
    </location>
</feature>
<reference evidence="2" key="2">
    <citation type="submission" date="2023-05" db="EMBL/GenBank/DDBJ databases">
        <authorList>
            <consortium name="Lawrence Berkeley National Laboratory"/>
            <person name="Steindorff A."/>
            <person name="Hensen N."/>
            <person name="Bonometti L."/>
            <person name="Westerberg I."/>
            <person name="Brannstrom I.O."/>
            <person name="Guillou S."/>
            <person name="Cros-Aarteil S."/>
            <person name="Calhoun S."/>
            <person name="Haridas S."/>
            <person name="Kuo A."/>
            <person name="Mondo S."/>
            <person name="Pangilinan J."/>
            <person name="Riley R."/>
            <person name="Labutti K."/>
            <person name="Andreopoulos B."/>
            <person name="Lipzen A."/>
            <person name="Chen C."/>
            <person name="Yanf M."/>
            <person name="Daum C."/>
            <person name="Ng V."/>
            <person name="Clum A."/>
            <person name="Ohm R."/>
            <person name="Martin F."/>
            <person name="Silar P."/>
            <person name="Natvig D."/>
            <person name="Lalanne C."/>
            <person name="Gautier V."/>
            <person name="Ament-Velasquez S.L."/>
            <person name="Kruys A."/>
            <person name="Hutchinson M.I."/>
            <person name="Powell A.J."/>
            <person name="Barry K."/>
            <person name="Miller A.N."/>
            <person name="Grigoriev I.V."/>
            <person name="Debuchy R."/>
            <person name="Gladieux P."/>
            <person name="Thoren M.H."/>
            <person name="Johannesson H."/>
        </authorList>
    </citation>
    <scope>NUCLEOTIDE SEQUENCE</scope>
    <source>
        <strain evidence="2">CBS 359.72</strain>
    </source>
</reference>
<reference evidence="2" key="1">
    <citation type="journal article" date="2023" name="Mol. Phylogenet. Evol.">
        <title>Genome-scale phylogeny and comparative genomics of the fungal order Sordariales.</title>
        <authorList>
            <person name="Hensen N."/>
            <person name="Bonometti L."/>
            <person name="Westerberg I."/>
            <person name="Brannstrom I.O."/>
            <person name="Guillou S."/>
            <person name="Cros-Aarteil S."/>
            <person name="Calhoun S."/>
            <person name="Haridas S."/>
            <person name="Kuo A."/>
            <person name="Mondo S."/>
            <person name="Pangilinan J."/>
            <person name="Riley R."/>
            <person name="LaButti K."/>
            <person name="Andreopoulos B."/>
            <person name="Lipzen A."/>
            <person name="Chen C."/>
            <person name="Yan M."/>
            <person name="Daum C."/>
            <person name="Ng V."/>
            <person name="Clum A."/>
            <person name="Steindorff A."/>
            <person name="Ohm R.A."/>
            <person name="Martin F."/>
            <person name="Silar P."/>
            <person name="Natvig D.O."/>
            <person name="Lalanne C."/>
            <person name="Gautier V."/>
            <person name="Ament-Velasquez S.L."/>
            <person name="Kruys A."/>
            <person name="Hutchinson M.I."/>
            <person name="Powell A.J."/>
            <person name="Barry K."/>
            <person name="Miller A.N."/>
            <person name="Grigoriev I.V."/>
            <person name="Debuchy R."/>
            <person name="Gladieux P."/>
            <person name="Hiltunen Thoren M."/>
            <person name="Johannesson H."/>
        </authorList>
    </citation>
    <scope>NUCLEOTIDE SEQUENCE</scope>
    <source>
        <strain evidence="2">CBS 359.72</strain>
    </source>
</reference>
<comment type="caution">
    <text evidence="2">The sequence shown here is derived from an EMBL/GenBank/DDBJ whole genome shotgun (WGS) entry which is preliminary data.</text>
</comment>
<feature type="region of interest" description="Disordered" evidence="1">
    <location>
        <begin position="138"/>
        <end position="296"/>
    </location>
</feature>
<feature type="region of interest" description="Disordered" evidence="1">
    <location>
        <begin position="314"/>
        <end position="363"/>
    </location>
</feature>
<dbReference type="AlphaFoldDB" id="A0AAN7HMN3"/>
<protein>
    <submittedName>
        <fullName evidence="2">Uncharacterized protein</fullName>
    </submittedName>
</protein>